<protein>
    <submittedName>
        <fullName evidence="2">Uncharacterized protein</fullName>
    </submittedName>
</protein>
<gene>
    <name evidence="2" type="ORF">BE21_55275</name>
</gene>
<reference evidence="2 3" key="1">
    <citation type="submission" date="2014-02" db="EMBL/GenBank/DDBJ databases">
        <title>The small core and large imbalanced accessory genome model reveals a collaborative survival strategy of Sorangium cellulosum strains in nature.</title>
        <authorList>
            <person name="Han K."/>
            <person name="Peng R."/>
            <person name="Blom J."/>
            <person name="Li Y.-Z."/>
        </authorList>
    </citation>
    <scope>NUCLEOTIDE SEQUENCE [LARGE SCALE GENOMIC DNA]</scope>
    <source>
        <strain evidence="2 3">So0007-03</strain>
    </source>
</reference>
<organism evidence="2 3">
    <name type="scientific">Sorangium cellulosum</name>
    <name type="common">Polyangium cellulosum</name>
    <dbReference type="NCBI Taxonomy" id="56"/>
    <lineage>
        <taxon>Bacteria</taxon>
        <taxon>Pseudomonadati</taxon>
        <taxon>Myxococcota</taxon>
        <taxon>Polyangia</taxon>
        <taxon>Polyangiales</taxon>
        <taxon>Polyangiaceae</taxon>
        <taxon>Sorangium</taxon>
    </lineage>
</organism>
<sequence length="86" mass="9467">MSLGTKLVLTEVTVEVGTGGQGRKRSGRAERCGRQRRRCRRRSLGSIPVDPWQQRGGPAVLAVLAEEVGVAMRWASRASRHRAQQS</sequence>
<evidence type="ECO:0000313" key="2">
    <source>
        <dbReference type="EMBL" id="KYG02174.1"/>
    </source>
</evidence>
<dbReference type="EMBL" id="JEME01003154">
    <property type="protein sequence ID" value="KYG02174.1"/>
    <property type="molecule type" value="Genomic_DNA"/>
</dbReference>
<evidence type="ECO:0000256" key="1">
    <source>
        <dbReference type="SAM" id="MobiDB-lite"/>
    </source>
</evidence>
<name>A0A150TBT4_SORCE</name>
<feature type="region of interest" description="Disordered" evidence="1">
    <location>
        <begin position="18"/>
        <end position="40"/>
    </location>
</feature>
<accession>A0A150TBT4</accession>
<dbReference type="Proteomes" id="UP000075502">
    <property type="component" value="Unassembled WGS sequence"/>
</dbReference>
<dbReference type="AlphaFoldDB" id="A0A150TBT4"/>
<proteinExistence type="predicted"/>
<evidence type="ECO:0000313" key="3">
    <source>
        <dbReference type="Proteomes" id="UP000075502"/>
    </source>
</evidence>
<comment type="caution">
    <text evidence="2">The sequence shown here is derived from an EMBL/GenBank/DDBJ whole genome shotgun (WGS) entry which is preliminary data.</text>
</comment>